<dbReference type="PANTHER" id="PTHR47605">
    <property type="entry name" value="TRANSCRIPTIONAL ELONGATION REGULATOR MINIYO"/>
    <property type="match status" value="1"/>
</dbReference>
<dbReference type="InterPro" id="IPR011989">
    <property type="entry name" value="ARM-like"/>
</dbReference>
<keyword evidence="10" id="KW-1185">Reference proteome</keyword>
<dbReference type="Pfam" id="PF25766">
    <property type="entry name" value="TPR_RPAP1"/>
    <property type="match status" value="1"/>
</dbReference>
<evidence type="ECO:0000256" key="1">
    <source>
        <dbReference type="ARBA" id="ARBA00004123"/>
    </source>
</evidence>
<comment type="caution">
    <text evidence="9">The sequence shown here is derived from an EMBL/GenBank/DDBJ whole genome shotgun (WGS) entry which is preliminary data.</text>
</comment>
<evidence type="ECO:0000256" key="5">
    <source>
        <dbReference type="SAM" id="MobiDB-lite"/>
    </source>
</evidence>
<comment type="subcellular location">
    <subcellularLocation>
        <location evidence="1">Nucleus</location>
    </subcellularLocation>
</comment>
<feature type="region of interest" description="Disordered" evidence="5">
    <location>
        <begin position="78"/>
        <end position="106"/>
    </location>
</feature>
<keyword evidence="4" id="KW-0539">Nucleus</keyword>
<dbReference type="InterPro" id="IPR013930">
    <property type="entry name" value="RPAP1_N"/>
</dbReference>
<dbReference type="InterPro" id="IPR055326">
    <property type="entry name" value="MINIYO"/>
</dbReference>
<feature type="compositionally biased region" description="Basic and acidic residues" evidence="5">
    <location>
        <begin position="157"/>
        <end position="170"/>
    </location>
</feature>
<gene>
    <name evidence="9" type="ORF">P3X46_001833</name>
</gene>
<name>A0ABQ9NED2_HEVBR</name>
<evidence type="ECO:0000256" key="3">
    <source>
        <dbReference type="ARBA" id="ARBA00023163"/>
    </source>
</evidence>
<keyword evidence="3" id="KW-0804">Transcription</keyword>
<dbReference type="InterPro" id="IPR016024">
    <property type="entry name" value="ARM-type_fold"/>
</dbReference>
<evidence type="ECO:0008006" key="11">
    <source>
        <dbReference type="Google" id="ProtNLM"/>
    </source>
</evidence>
<feature type="domain" description="RPAP1 C-terminal" evidence="6">
    <location>
        <begin position="434"/>
        <end position="511"/>
    </location>
</feature>
<dbReference type="PANTHER" id="PTHR47605:SF2">
    <property type="entry name" value="TRANSCRIPTIONAL ELONGATION REGULATOR MINIYO"/>
    <property type="match status" value="1"/>
</dbReference>
<dbReference type="Pfam" id="PF08621">
    <property type="entry name" value="RPAP1_N"/>
    <property type="match status" value="1"/>
</dbReference>
<protein>
    <recommendedName>
        <fullName evidence="11">RNA polymerase II-associated protein 1 N-terminal domain-containing protein</fullName>
    </recommendedName>
</protein>
<feature type="region of interest" description="Disordered" evidence="5">
    <location>
        <begin position="155"/>
        <end position="181"/>
    </location>
</feature>
<evidence type="ECO:0000256" key="2">
    <source>
        <dbReference type="ARBA" id="ARBA00009953"/>
    </source>
</evidence>
<dbReference type="Pfam" id="PF08620">
    <property type="entry name" value="RPAP1_C"/>
    <property type="match status" value="1"/>
</dbReference>
<evidence type="ECO:0000259" key="8">
    <source>
        <dbReference type="Pfam" id="PF25766"/>
    </source>
</evidence>
<evidence type="ECO:0000313" key="10">
    <source>
        <dbReference type="Proteomes" id="UP001174677"/>
    </source>
</evidence>
<evidence type="ECO:0000256" key="4">
    <source>
        <dbReference type="ARBA" id="ARBA00023242"/>
    </source>
</evidence>
<organism evidence="9 10">
    <name type="scientific">Hevea brasiliensis</name>
    <name type="common">Para rubber tree</name>
    <name type="synonym">Siphonia brasiliensis</name>
    <dbReference type="NCBI Taxonomy" id="3981"/>
    <lineage>
        <taxon>Eukaryota</taxon>
        <taxon>Viridiplantae</taxon>
        <taxon>Streptophyta</taxon>
        <taxon>Embryophyta</taxon>
        <taxon>Tracheophyta</taxon>
        <taxon>Spermatophyta</taxon>
        <taxon>Magnoliopsida</taxon>
        <taxon>eudicotyledons</taxon>
        <taxon>Gunneridae</taxon>
        <taxon>Pentapetalae</taxon>
        <taxon>rosids</taxon>
        <taxon>fabids</taxon>
        <taxon>Malpighiales</taxon>
        <taxon>Euphorbiaceae</taxon>
        <taxon>Crotonoideae</taxon>
        <taxon>Micrandreae</taxon>
        <taxon>Hevea</taxon>
    </lineage>
</organism>
<comment type="similarity">
    <text evidence="2">Belongs to the RPAP1 family.</text>
</comment>
<feature type="domain" description="RPAP1 N-terminal" evidence="7">
    <location>
        <begin position="306"/>
        <end position="349"/>
    </location>
</feature>
<feature type="domain" description="RPAP1/MINIYO-like TPR repeats" evidence="8">
    <location>
        <begin position="1422"/>
        <end position="1559"/>
    </location>
</feature>
<evidence type="ECO:0000259" key="7">
    <source>
        <dbReference type="Pfam" id="PF08621"/>
    </source>
</evidence>
<proteinExistence type="inferred from homology"/>
<dbReference type="EMBL" id="JARPOI010000001">
    <property type="protein sequence ID" value="KAJ9190653.1"/>
    <property type="molecule type" value="Genomic_DNA"/>
</dbReference>
<feature type="compositionally biased region" description="Acidic residues" evidence="5">
    <location>
        <begin position="91"/>
        <end position="105"/>
    </location>
</feature>
<accession>A0ABQ9NED2</accession>
<dbReference type="SUPFAM" id="SSF48371">
    <property type="entry name" value="ARM repeat"/>
    <property type="match status" value="1"/>
</dbReference>
<evidence type="ECO:0000259" key="6">
    <source>
        <dbReference type="Pfam" id="PF08620"/>
    </source>
</evidence>
<sequence>MEKKNQGTSQRNEAKTSTSAQKIFGANMLQINGDDASGLIGSIIEKGISENIQNKLLAPTPPPKVTVLPFPVARHRSHGPHWGPMRSEIAVNDDNEDDEDNDSTEIDSMSAFANPVQMRQKKGLDLSQWRGLIPSDSPLESSKMEGNRLKLKSTGKQNKDGVVDNKDKKNISWHPPLVDKTPMEVDADQDLSSLVPPTKKGAMSSDIDTGSLTPAADMEIYNSHQVHVEENIRNASSILSKSESRSIENMPNNGIAKLTKLEKKEKVDPAFGEMLIKRGQKASTMVSSSSLSNFGKERGSLSLESEIDTENRAHLKSMSPEEIAEAQAEIMEKMDPAMVNLLKKRGQEKLKQQYLSRSDKPISNELNNTLSEIQTAKSSEISSHVRSDSSDMMTITTSTDTKIGPDNGLVQDFGPHDGYLWNSWIERVEAVRRLRFSLEGSVITDESEAGDISIDTRDSAVNVTERDFLRTEGDPGAVGYTIKEAVQLTRSVIPGQRALALHLLASVLDKAIHNIQQNQVGCTIKNVNLVDKLIDWEAIWAYALGPEPELVLSLRMCLDDNHSSVVLACARVIQCALSCDLNENFFDILEKIAFYEKHIFTGPVFRSKPDINVGFLHGGFWKYNAKPSNVLTFTDDVIDDETEGKHTIQDDIFFAGQDFAAGLVRMGILPRLHYLLEADNNAALEECIISILVAIARHSPTCANAIMKCQGLVHTVVHKFTMGVTTEIHASKIKSVSLLKVLAQSDKKNCSEFIKNGSFHAMIQHLFRYTSSLDHWVKSGKESCKLSSALMVEQLRFWRVCISFGLCMSYFSDIFPALCLWLHPPTFSKLQESNVLSEFVSISREAYLVLEALARKLPSFYSQKHISNQISDCASDELETWSWSFVTPVIDLALQWIASKDDPYVSNYFGREKGIGTDFVFEDSSDSSLLWVFSAVMHMLSALLEKVKPEETLIPQGSSRHVPWLPEFVSKVGLEIIRNQFLSINGTEEQKDFDESGTWINELCRFRQHSKYESSLASVCCLHGLFQVIISIDNLISLAKGGICVPLSQGYNFSSEGKILEDGILKRSLVEWRCVLNVFMKLVGSEWHFMQSIEIFGRGGPAPGVGLGWGASGGGFWSMTVLLAQTDARLIIYMLEIIQMVSSTESPTNEEMVSAMHRVNSVLGACLTIGPTDRVMMEKALDILLQVPVLRYLDLCVQHFLLLNKRMKPFRWEYKKEDYFLFSEILASHFKNRWLSVKKKLKAIDANNSFQNGTSKKGNVSLETIHEDLETSNMPSQVHYCTSLMVEWAHQRLPLPMHWFLSPISTISDDKHAGLQNASSIPNLIHDSSVLVEVAKGGLFLLLAMEAMSTFLSNDVHSPIRNVPLVWKLHSLSVILLVGMDVLDDNKGKNVYEALQDIYGHILDEVRFTKSAKLILDESANLLLDNEKKCSVDFMRFQSVIHESYSTFLETLVEQFAAVSYGDLIFGRQVSVYLHRCTEAAVRLSAWNALSNAHVLEILPPLEECIAEAEGYLEPIEDNEGILEAYVKSWISGALDRSAARGSMAFALVLHHLSSFIFLVRRHDNTSLRNKIVKSLLRDYSQKQKHEGMMLELVQYCKPSKSHQPGECSLLLQNSDIEKRFQVLADACDRNSSLLAEAEKLRSAFVKKLDAVK</sequence>
<reference evidence="9" key="1">
    <citation type="journal article" date="2023" name="Plant Biotechnol. J.">
        <title>Chromosome-level wild Hevea brasiliensis genome provides new tools for genomic-assisted breeding and valuable loci to elevate rubber yield.</title>
        <authorList>
            <person name="Cheng H."/>
            <person name="Song X."/>
            <person name="Hu Y."/>
            <person name="Wu T."/>
            <person name="Yang Q."/>
            <person name="An Z."/>
            <person name="Feng S."/>
            <person name="Deng Z."/>
            <person name="Wu W."/>
            <person name="Zeng X."/>
            <person name="Tu M."/>
            <person name="Wang X."/>
            <person name="Huang H."/>
        </authorList>
    </citation>
    <scope>NUCLEOTIDE SEQUENCE</scope>
    <source>
        <strain evidence="9">MT/VB/25A 57/8</strain>
    </source>
</reference>
<dbReference type="InterPro" id="IPR057989">
    <property type="entry name" value="TPR_RPAP1/MINIYO-like"/>
</dbReference>
<dbReference type="Proteomes" id="UP001174677">
    <property type="component" value="Chromosome 1"/>
</dbReference>
<evidence type="ECO:0000313" key="9">
    <source>
        <dbReference type="EMBL" id="KAJ9190653.1"/>
    </source>
</evidence>
<dbReference type="InterPro" id="IPR013929">
    <property type="entry name" value="RPAP1_C"/>
</dbReference>
<dbReference type="Gene3D" id="1.25.10.10">
    <property type="entry name" value="Leucine-rich Repeat Variant"/>
    <property type="match status" value="1"/>
</dbReference>